<feature type="site" description="Could be important to modulate the pK values of the two catalytic cysteine residues" evidence="8">
    <location>
        <position position="149"/>
    </location>
</feature>
<feature type="binding site" evidence="8">
    <location>
        <begin position="199"/>
        <end position="200"/>
    </location>
    <ligand>
        <name>substrate</name>
    </ligand>
</feature>
<dbReference type="NCBIfam" id="TIGR00652">
    <property type="entry name" value="DapF"/>
    <property type="match status" value="1"/>
</dbReference>
<dbReference type="Proteomes" id="UP000469346">
    <property type="component" value="Unassembled WGS sequence"/>
</dbReference>
<dbReference type="SUPFAM" id="SSF54506">
    <property type="entry name" value="Diaminopimelate epimerase-like"/>
    <property type="match status" value="2"/>
</dbReference>
<dbReference type="UniPathway" id="UPA00034">
    <property type="reaction ID" value="UER00025"/>
</dbReference>
<evidence type="ECO:0000256" key="5">
    <source>
        <dbReference type="ARBA" id="ARBA00023154"/>
    </source>
</evidence>
<feature type="binding site" evidence="8">
    <location>
        <position position="181"/>
    </location>
    <ligand>
        <name>substrate</name>
    </ligand>
</feature>
<protein>
    <recommendedName>
        <fullName evidence="3 8">Diaminopimelate epimerase</fullName>
        <shortName evidence="8">DAP epimerase</shortName>
        <ecNumber evidence="3 8">5.1.1.7</ecNumber>
    </recommendedName>
    <alternativeName>
        <fullName evidence="8">PLP-independent amino acid racemase</fullName>
    </alternativeName>
</protein>
<name>A0A6N9TNC6_DISTH</name>
<dbReference type="GO" id="GO:0008837">
    <property type="term" value="F:diaminopimelate epimerase activity"/>
    <property type="evidence" value="ECO:0007669"/>
    <property type="project" value="UniProtKB-UniRule"/>
</dbReference>
<feature type="binding site" evidence="8">
    <location>
        <position position="67"/>
    </location>
    <ligand>
        <name>substrate</name>
    </ligand>
</feature>
<dbReference type="HAMAP" id="MF_00197">
    <property type="entry name" value="DAP_epimerase"/>
    <property type="match status" value="1"/>
</dbReference>
<dbReference type="EC" id="5.1.1.7" evidence="3 8"/>
<evidence type="ECO:0000256" key="9">
    <source>
        <dbReference type="PROSITE-ProRule" id="PRU10125"/>
    </source>
</evidence>
<evidence type="ECO:0000256" key="8">
    <source>
        <dbReference type="HAMAP-Rule" id="MF_00197"/>
    </source>
</evidence>
<gene>
    <name evidence="8" type="primary">dapF</name>
    <name evidence="10" type="ORF">G3N55_07860</name>
</gene>
<keyword evidence="11" id="KW-1185">Reference proteome</keyword>
<evidence type="ECO:0000256" key="3">
    <source>
        <dbReference type="ARBA" id="ARBA00013080"/>
    </source>
</evidence>
<feature type="binding site" evidence="8">
    <location>
        <begin position="210"/>
        <end position="211"/>
    </location>
    <ligand>
        <name>substrate</name>
    </ligand>
</feature>
<keyword evidence="4 8" id="KW-0028">Amino-acid biosynthesis</keyword>
<reference evidence="10 11" key="1">
    <citation type="submission" date="2020-02" db="EMBL/GenBank/DDBJ databases">
        <title>Comparative genomics of sulfur disproportionating microorganisms.</title>
        <authorList>
            <person name="Ward L.M."/>
            <person name="Bertran E."/>
            <person name="Johnston D.T."/>
        </authorList>
    </citation>
    <scope>NUCLEOTIDE SEQUENCE [LARGE SCALE GENOMIC DNA]</scope>
    <source>
        <strain evidence="10 11">DSM 100025</strain>
    </source>
</reference>
<dbReference type="PROSITE" id="PS01326">
    <property type="entry name" value="DAP_EPIMERASE"/>
    <property type="match status" value="1"/>
</dbReference>
<dbReference type="EMBL" id="JAAGRR010000082">
    <property type="protein sequence ID" value="NDY42755.1"/>
    <property type="molecule type" value="Genomic_DNA"/>
</dbReference>
<keyword evidence="8" id="KW-0963">Cytoplasm</keyword>
<evidence type="ECO:0000313" key="11">
    <source>
        <dbReference type="Proteomes" id="UP000469346"/>
    </source>
</evidence>
<evidence type="ECO:0000256" key="6">
    <source>
        <dbReference type="ARBA" id="ARBA00023235"/>
    </source>
</evidence>
<dbReference type="Gene3D" id="3.10.310.10">
    <property type="entry name" value="Diaminopimelate Epimerase, Chain A, domain 1"/>
    <property type="match status" value="2"/>
</dbReference>
<feature type="site" description="Could be important to modulate the pK values of the two catalytic cysteine residues" evidence="8">
    <location>
        <position position="199"/>
    </location>
</feature>
<keyword evidence="5 8" id="KW-0457">Lysine biosynthesis</keyword>
<feature type="active site" description="Proton acceptor" evidence="8">
    <location>
        <position position="209"/>
    </location>
</feature>
<sequence>MKDLAFRKMHGSGNDFILVDNREGRVTAAAAPDLARRLCRRKYGVGADGLILVERSETADFRWRFLNADGSEAEMCGNGGRCAARFAVLEGIAAEDLVFETLAGRVRAEVRGRRVKLQLPDPTDLREDLELVVHGERFTLQCLNTSVPHAVLFLDDVETAPVYEWGRSIRHHEAFAPAGTNVDFVQVTGPRELHVRTYERGVEDETLACGTGAVASALLAALAGRVEPPVTVRTWGGENLAVHFEREGKAFRNVFLEGDAVSVYAGRLDEG</sequence>
<evidence type="ECO:0000256" key="1">
    <source>
        <dbReference type="ARBA" id="ARBA00005196"/>
    </source>
</evidence>
<evidence type="ECO:0000256" key="4">
    <source>
        <dbReference type="ARBA" id="ARBA00022605"/>
    </source>
</evidence>
<keyword evidence="6 8" id="KW-0413">Isomerase</keyword>
<dbReference type="PANTHER" id="PTHR31689:SF0">
    <property type="entry name" value="DIAMINOPIMELATE EPIMERASE"/>
    <property type="match status" value="1"/>
</dbReference>
<feature type="binding site" evidence="8">
    <location>
        <position position="14"/>
    </location>
    <ligand>
        <name>substrate</name>
    </ligand>
</feature>
<evidence type="ECO:0000256" key="2">
    <source>
        <dbReference type="ARBA" id="ARBA00010219"/>
    </source>
</evidence>
<proteinExistence type="inferred from homology"/>
<comment type="similarity">
    <text evidence="2 8">Belongs to the diaminopimelate epimerase family.</text>
</comment>
<comment type="subunit">
    <text evidence="8">Homodimer.</text>
</comment>
<comment type="subcellular location">
    <subcellularLocation>
        <location evidence="8">Cytoplasm</location>
    </subcellularLocation>
</comment>
<organism evidence="10 11">
    <name type="scientific">Dissulfurirhabdus thermomarina</name>
    <dbReference type="NCBI Taxonomy" id="1765737"/>
    <lineage>
        <taxon>Bacteria</taxon>
        <taxon>Deltaproteobacteria</taxon>
        <taxon>Dissulfurirhabdaceae</taxon>
        <taxon>Dissulfurirhabdus</taxon>
    </lineage>
</organism>
<feature type="active site" description="Proton donor" evidence="8">
    <location>
        <position position="76"/>
    </location>
</feature>
<dbReference type="PANTHER" id="PTHR31689">
    <property type="entry name" value="DIAMINOPIMELATE EPIMERASE, CHLOROPLASTIC"/>
    <property type="match status" value="1"/>
</dbReference>
<comment type="pathway">
    <text evidence="1 8">Amino-acid biosynthesis; L-lysine biosynthesis via DAP pathway; DL-2,6-diaminopimelate from LL-2,6-diaminopimelate: step 1/1.</text>
</comment>
<comment type="caution">
    <text evidence="10">The sequence shown here is derived from an EMBL/GenBank/DDBJ whole genome shotgun (WGS) entry which is preliminary data.</text>
</comment>
<feature type="active site" evidence="9">
    <location>
        <position position="76"/>
    </location>
</feature>
<comment type="catalytic activity">
    <reaction evidence="7 8">
        <text>(2S,6S)-2,6-diaminopimelate = meso-2,6-diaminopimelate</text>
        <dbReference type="Rhea" id="RHEA:15393"/>
        <dbReference type="ChEBI" id="CHEBI:57609"/>
        <dbReference type="ChEBI" id="CHEBI:57791"/>
        <dbReference type="EC" id="5.1.1.7"/>
    </reaction>
</comment>
<evidence type="ECO:0000313" key="10">
    <source>
        <dbReference type="EMBL" id="NDY42755.1"/>
    </source>
</evidence>
<evidence type="ECO:0000256" key="7">
    <source>
        <dbReference type="ARBA" id="ARBA00051712"/>
    </source>
</evidence>
<dbReference type="GO" id="GO:0005829">
    <property type="term" value="C:cytosol"/>
    <property type="evidence" value="ECO:0007669"/>
    <property type="project" value="TreeGrafter"/>
</dbReference>
<dbReference type="InterPro" id="IPR018510">
    <property type="entry name" value="DAP_epimerase_AS"/>
</dbReference>
<feature type="binding site" evidence="8">
    <location>
        <begin position="77"/>
        <end position="78"/>
    </location>
    <ligand>
        <name>substrate</name>
    </ligand>
</feature>
<dbReference type="Pfam" id="PF01678">
    <property type="entry name" value="DAP_epimerase"/>
    <property type="match status" value="2"/>
</dbReference>
<comment type="caution">
    <text evidence="8">Lacks conserved residue(s) required for the propagation of feature annotation.</text>
</comment>
<dbReference type="AlphaFoldDB" id="A0A6N9TNC6"/>
<accession>A0A6N9TNC6</accession>
<comment type="function">
    <text evidence="8">Catalyzes the stereoinversion of LL-2,6-diaminopimelate (L,L-DAP) to meso-diaminopimelate (meso-DAP), a precursor of L-lysine and an essential component of the bacterial peptidoglycan.</text>
</comment>
<dbReference type="GO" id="GO:0009089">
    <property type="term" value="P:lysine biosynthetic process via diaminopimelate"/>
    <property type="evidence" value="ECO:0007669"/>
    <property type="project" value="UniProtKB-UniRule"/>
</dbReference>
<dbReference type="InterPro" id="IPR001653">
    <property type="entry name" value="DAP_epimerase_DapF"/>
</dbReference>